<dbReference type="SMART" id="SM00448">
    <property type="entry name" value="REC"/>
    <property type="match status" value="1"/>
</dbReference>
<dbReference type="InterPro" id="IPR001789">
    <property type="entry name" value="Sig_transdc_resp-reg_receiver"/>
</dbReference>
<dbReference type="PANTHER" id="PTHR48111">
    <property type="entry name" value="REGULATOR OF RPOS"/>
    <property type="match status" value="1"/>
</dbReference>
<dbReference type="CDD" id="cd00383">
    <property type="entry name" value="trans_reg_C"/>
    <property type="match status" value="1"/>
</dbReference>
<feature type="domain" description="OmpR/PhoB-type" evidence="5">
    <location>
        <begin position="120"/>
        <end position="217"/>
    </location>
</feature>
<evidence type="ECO:0000256" key="3">
    <source>
        <dbReference type="PROSITE-ProRule" id="PRU01091"/>
    </source>
</evidence>
<dbReference type="CDD" id="cd17574">
    <property type="entry name" value="REC_OmpR"/>
    <property type="match status" value="1"/>
</dbReference>
<feature type="DNA-binding region" description="OmpR/PhoB-type" evidence="3">
    <location>
        <begin position="120"/>
        <end position="217"/>
    </location>
</feature>
<protein>
    <submittedName>
        <fullName evidence="6">Response regulator</fullName>
    </submittedName>
</protein>
<dbReference type="Pfam" id="PF00072">
    <property type="entry name" value="Response_reg"/>
    <property type="match status" value="1"/>
</dbReference>
<dbReference type="InterPro" id="IPR036388">
    <property type="entry name" value="WH-like_DNA-bd_sf"/>
</dbReference>
<sequence>MKLLIVEDNIDLNDMLKLFFSEKGFTVIQAFNKDQGLNLFYDRSPDVIILDLNLPDGNGLEICHEIKKNSQIPVLILTANSSSEDEIYGLKSGADDYVSKPFNLEILYLRLKTLIRKLDKKEVKISKSIRVLTKEFKVFINGQLINFSPKEYDLLLYLWENKGVFLSREKIINHVWGFDYYGDPRTVDTHINRLRNKIINSDVLIENKRGRGYRFTDENKNQI</sequence>
<dbReference type="PROSITE" id="PS50110">
    <property type="entry name" value="RESPONSE_REGULATORY"/>
    <property type="match status" value="1"/>
</dbReference>
<accession>A0ABX9KFV7</accession>
<evidence type="ECO:0000256" key="2">
    <source>
        <dbReference type="PROSITE-ProRule" id="PRU00169"/>
    </source>
</evidence>
<dbReference type="InterPro" id="IPR039420">
    <property type="entry name" value="WalR-like"/>
</dbReference>
<organism evidence="6 7">
    <name type="scientific">Psychrilyobacter piezotolerans</name>
    <dbReference type="NCBI Taxonomy" id="2293438"/>
    <lineage>
        <taxon>Bacteria</taxon>
        <taxon>Fusobacteriati</taxon>
        <taxon>Fusobacteriota</taxon>
        <taxon>Fusobacteriia</taxon>
        <taxon>Fusobacteriales</taxon>
        <taxon>Fusobacteriaceae</taxon>
        <taxon>Psychrilyobacter</taxon>
    </lineage>
</organism>
<evidence type="ECO:0000313" key="6">
    <source>
        <dbReference type="EMBL" id="REI40577.1"/>
    </source>
</evidence>
<dbReference type="InterPro" id="IPR011006">
    <property type="entry name" value="CheY-like_superfamily"/>
</dbReference>
<gene>
    <name evidence="6" type="ORF">DYH56_10485</name>
</gene>
<name>A0ABX9KFV7_9FUSO</name>
<evidence type="ECO:0000259" key="5">
    <source>
        <dbReference type="PROSITE" id="PS51755"/>
    </source>
</evidence>
<dbReference type="PANTHER" id="PTHR48111:SF73">
    <property type="entry name" value="ALKALINE PHOSPHATASE SYNTHESIS TRANSCRIPTIONAL REGULATORY PROTEIN PHOP"/>
    <property type="match status" value="1"/>
</dbReference>
<dbReference type="InterPro" id="IPR001867">
    <property type="entry name" value="OmpR/PhoB-type_DNA-bd"/>
</dbReference>
<dbReference type="RefSeq" id="WP_114642822.1">
    <property type="nucleotide sequence ID" value="NZ_JAACIO010000019.1"/>
</dbReference>
<keyword evidence="1 3" id="KW-0238">DNA-binding</keyword>
<keyword evidence="7" id="KW-1185">Reference proteome</keyword>
<feature type="modified residue" description="4-aspartylphosphate" evidence="2">
    <location>
        <position position="51"/>
    </location>
</feature>
<keyword evidence="2" id="KW-0597">Phosphoprotein</keyword>
<evidence type="ECO:0000256" key="1">
    <source>
        <dbReference type="ARBA" id="ARBA00023125"/>
    </source>
</evidence>
<proteinExistence type="predicted"/>
<dbReference type="Proteomes" id="UP000263486">
    <property type="component" value="Unassembled WGS sequence"/>
</dbReference>
<dbReference type="SMART" id="SM00862">
    <property type="entry name" value="Trans_reg_C"/>
    <property type="match status" value="1"/>
</dbReference>
<dbReference type="EMBL" id="QUAJ01000018">
    <property type="protein sequence ID" value="REI40577.1"/>
    <property type="molecule type" value="Genomic_DNA"/>
</dbReference>
<dbReference type="Pfam" id="PF00486">
    <property type="entry name" value="Trans_reg_C"/>
    <property type="match status" value="1"/>
</dbReference>
<evidence type="ECO:0000259" key="4">
    <source>
        <dbReference type="PROSITE" id="PS50110"/>
    </source>
</evidence>
<dbReference type="Gene3D" id="1.10.10.10">
    <property type="entry name" value="Winged helix-like DNA-binding domain superfamily/Winged helix DNA-binding domain"/>
    <property type="match status" value="1"/>
</dbReference>
<evidence type="ECO:0000313" key="7">
    <source>
        <dbReference type="Proteomes" id="UP000263486"/>
    </source>
</evidence>
<dbReference type="InterPro" id="IPR016032">
    <property type="entry name" value="Sig_transdc_resp-reg_C-effctor"/>
</dbReference>
<dbReference type="SUPFAM" id="SSF46894">
    <property type="entry name" value="C-terminal effector domain of the bipartite response regulators"/>
    <property type="match status" value="1"/>
</dbReference>
<dbReference type="SUPFAM" id="SSF52172">
    <property type="entry name" value="CheY-like"/>
    <property type="match status" value="1"/>
</dbReference>
<dbReference type="Gene3D" id="3.40.50.2300">
    <property type="match status" value="1"/>
</dbReference>
<reference evidence="6 7" key="1">
    <citation type="submission" date="2018-08" db="EMBL/GenBank/DDBJ databases">
        <title>Draft genome sequence of Psychrilyobacter sp. strain SD5 isolated from Black Sea water.</title>
        <authorList>
            <person name="Yadav S."/>
            <person name="Villanueva L."/>
            <person name="Damste J.S.S."/>
        </authorList>
    </citation>
    <scope>NUCLEOTIDE SEQUENCE [LARGE SCALE GENOMIC DNA]</scope>
    <source>
        <strain evidence="6 7">SD5</strain>
    </source>
</reference>
<dbReference type="PROSITE" id="PS51755">
    <property type="entry name" value="OMPR_PHOB"/>
    <property type="match status" value="1"/>
</dbReference>
<comment type="caution">
    <text evidence="6">The sequence shown here is derived from an EMBL/GenBank/DDBJ whole genome shotgun (WGS) entry which is preliminary data.</text>
</comment>
<feature type="domain" description="Response regulatory" evidence="4">
    <location>
        <begin position="2"/>
        <end position="115"/>
    </location>
</feature>